<dbReference type="Pfam" id="PF02775">
    <property type="entry name" value="TPP_enzyme_C"/>
    <property type="match status" value="1"/>
</dbReference>
<evidence type="ECO:0000256" key="3">
    <source>
        <dbReference type="ARBA" id="ARBA00023052"/>
    </source>
</evidence>
<feature type="domain" description="Thiamine pyrophosphate enzyme central" evidence="5">
    <location>
        <begin position="184"/>
        <end position="290"/>
    </location>
</feature>
<evidence type="ECO:0000259" key="5">
    <source>
        <dbReference type="Pfam" id="PF00205"/>
    </source>
</evidence>
<protein>
    <submittedName>
        <fullName evidence="8">Thiamine pyrophosphate-binding protein</fullName>
    </submittedName>
</protein>
<dbReference type="RefSeq" id="WP_377458094.1">
    <property type="nucleotide sequence ID" value="NZ_JBHLUB010000003.1"/>
</dbReference>
<dbReference type="EMBL" id="JBHLUB010000003">
    <property type="protein sequence ID" value="MFC0581412.1"/>
    <property type="molecule type" value="Genomic_DNA"/>
</dbReference>
<feature type="domain" description="Thiamine pyrophosphate enzyme N-terminal TPP-binding" evidence="7">
    <location>
        <begin position="3"/>
        <end position="103"/>
    </location>
</feature>
<dbReference type="Pfam" id="PF02776">
    <property type="entry name" value="TPP_enzyme_N"/>
    <property type="match status" value="1"/>
</dbReference>
<reference evidence="8 9" key="1">
    <citation type="submission" date="2024-09" db="EMBL/GenBank/DDBJ databases">
        <authorList>
            <person name="Sun Q."/>
            <person name="Mori K."/>
        </authorList>
    </citation>
    <scope>NUCLEOTIDE SEQUENCE [LARGE SCALE GENOMIC DNA]</scope>
    <source>
        <strain evidence="8 9">NCAIM B.02604</strain>
    </source>
</reference>
<dbReference type="InterPro" id="IPR045229">
    <property type="entry name" value="TPP_enz"/>
</dbReference>
<dbReference type="InterPro" id="IPR011766">
    <property type="entry name" value="TPP_enzyme_TPP-bd"/>
</dbReference>
<dbReference type="PANTHER" id="PTHR18968">
    <property type="entry name" value="THIAMINE PYROPHOSPHATE ENZYMES"/>
    <property type="match status" value="1"/>
</dbReference>
<dbReference type="PROSITE" id="PS00187">
    <property type="entry name" value="TPP_ENZYMES"/>
    <property type="match status" value="1"/>
</dbReference>
<dbReference type="SUPFAM" id="SSF52518">
    <property type="entry name" value="Thiamin diphosphate-binding fold (THDP-binding)"/>
    <property type="match status" value="2"/>
</dbReference>
<comment type="cofactor">
    <cofactor evidence="1">
        <name>thiamine diphosphate</name>
        <dbReference type="ChEBI" id="CHEBI:58937"/>
    </cofactor>
</comment>
<keyword evidence="3 4" id="KW-0786">Thiamine pyrophosphate</keyword>
<dbReference type="CDD" id="cd07035">
    <property type="entry name" value="TPP_PYR_POX_like"/>
    <property type="match status" value="1"/>
</dbReference>
<dbReference type="InterPro" id="IPR029061">
    <property type="entry name" value="THDP-binding"/>
</dbReference>
<evidence type="ECO:0000259" key="7">
    <source>
        <dbReference type="Pfam" id="PF02776"/>
    </source>
</evidence>
<dbReference type="CDD" id="cd00568">
    <property type="entry name" value="TPP_enzymes"/>
    <property type="match status" value="1"/>
</dbReference>
<accession>A0ABV6P8G1</accession>
<dbReference type="InterPro" id="IPR029035">
    <property type="entry name" value="DHS-like_NAD/FAD-binding_dom"/>
</dbReference>
<dbReference type="PANTHER" id="PTHR18968:SF13">
    <property type="entry name" value="ACETOLACTATE SYNTHASE CATALYTIC SUBUNIT, MITOCHONDRIAL"/>
    <property type="match status" value="1"/>
</dbReference>
<evidence type="ECO:0000256" key="2">
    <source>
        <dbReference type="ARBA" id="ARBA00007812"/>
    </source>
</evidence>
<sequence>MKTISAVVADVVAEYTTEVFALMGNGNAYFSDALLRAGRVTVTAVRHETATVASADAYYRASRKIAVATTTYGPGYTNALTSLAEAAMSGTPLVFVVGSQPSAGPRPWDIDQAVLAETVGARTITLTAEDPSRSTHRAFAMAEEESLPVVLFIPHDLGAAPAPENEPEFVAEEPESTDISSAHIQEFLQPLSQAKRPLILAGRGARAVATELGELADHLGALSVATAPARGIFSGRPYDLGVVGGFASEASSALIKSADVVLVVGAGLNQFTTAFTTQFNDTVTLLQIDRLSEPTSPLVQHFLSAEAEQAVPALLSAVREQVPAHTGERWDSDGEVARDSRITFEREQGTGSAPDGRLDPRSAMVRLNEILPQDRQVISDGGHFIGWAAYYFDLPQTDSLLLVGTQFQSIGLGFPSALGALRARPGVTSILVTGDGGGLMGLPDLDSVVRLADSAVVLVFNDAAYGAEIHQYGSQGLDETIMNIDQIDFAKLADGFGAQGVVVNTMADLDHVQSWVEEGARGTLIVDLRISRTVVAPYIEEIVELTIKK</sequence>
<dbReference type="Gene3D" id="3.40.50.970">
    <property type="match status" value="2"/>
</dbReference>
<dbReference type="InterPro" id="IPR012000">
    <property type="entry name" value="Thiamin_PyroP_enz_cen_dom"/>
</dbReference>
<evidence type="ECO:0000256" key="1">
    <source>
        <dbReference type="ARBA" id="ARBA00001964"/>
    </source>
</evidence>
<dbReference type="InterPro" id="IPR012001">
    <property type="entry name" value="Thiamin_PyroP_enz_TPP-bd_dom"/>
</dbReference>
<proteinExistence type="inferred from homology"/>
<dbReference type="Gene3D" id="3.40.50.1220">
    <property type="entry name" value="TPP-binding domain"/>
    <property type="match status" value="1"/>
</dbReference>
<evidence type="ECO:0000313" key="8">
    <source>
        <dbReference type="EMBL" id="MFC0581412.1"/>
    </source>
</evidence>
<feature type="domain" description="Thiamine pyrophosphate enzyme TPP-binding" evidence="6">
    <location>
        <begin position="380"/>
        <end position="512"/>
    </location>
</feature>
<name>A0ABV6P8G1_9MICC</name>
<keyword evidence="9" id="KW-1185">Reference proteome</keyword>
<dbReference type="Proteomes" id="UP001589862">
    <property type="component" value="Unassembled WGS sequence"/>
</dbReference>
<dbReference type="SUPFAM" id="SSF52467">
    <property type="entry name" value="DHS-like NAD/FAD-binding domain"/>
    <property type="match status" value="1"/>
</dbReference>
<organism evidence="8 9">
    <name type="scientific">Micrococcoides hystricis</name>
    <dbReference type="NCBI Taxonomy" id="1572761"/>
    <lineage>
        <taxon>Bacteria</taxon>
        <taxon>Bacillati</taxon>
        <taxon>Actinomycetota</taxon>
        <taxon>Actinomycetes</taxon>
        <taxon>Micrococcales</taxon>
        <taxon>Micrococcaceae</taxon>
        <taxon>Micrococcoides</taxon>
    </lineage>
</organism>
<evidence type="ECO:0000256" key="4">
    <source>
        <dbReference type="RuleBase" id="RU362132"/>
    </source>
</evidence>
<comment type="caution">
    <text evidence="8">The sequence shown here is derived from an EMBL/GenBank/DDBJ whole genome shotgun (WGS) entry which is preliminary data.</text>
</comment>
<evidence type="ECO:0000259" key="6">
    <source>
        <dbReference type="Pfam" id="PF02775"/>
    </source>
</evidence>
<comment type="similarity">
    <text evidence="2 4">Belongs to the TPP enzyme family.</text>
</comment>
<dbReference type="Pfam" id="PF00205">
    <property type="entry name" value="TPP_enzyme_M"/>
    <property type="match status" value="1"/>
</dbReference>
<gene>
    <name evidence="8" type="ORF">ACFFFR_03265</name>
</gene>
<evidence type="ECO:0000313" key="9">
    <source>
        <dbReference type="Proteomes" id="UP001589862"/>
    </source>
</evidence>
<dbReference type="InterPro" id="IPR000399">
    <property type="entry name" value="TPP-bd_CS"/>
</dbReference>